<keyword evidence="4" id="KW-1185">Reference proteome</keyword>
<protein>
    <submittedName>
        <fullName evidence="3">Uncharacterized protein</fullName>
    </submittedName>
</protein>
<dbReference type="AlphaFoldDB" id="A0A9D4GCT3"/>
<keyword evidence="2" id="KW-0812">Transmembrane</keyword>
<dbReference type="EMBL" id="JAIWYP010000006">
    <property type="protein sequence ID" value="KAH3814720.1"/>
    <property type="molecule type" value="Genomic_DNA"/>
</dbReference>
<feature type="region of interest" description="Disordered" evidence="1">
    <location>
        <begin position="72"/>
        <end position="101"/>
    </location>
</feature>
<organism evidence="3 4">
    <name type="scientific">Dreissena polymorpha</name>
    <name type="common">Zebra mussel</name>
    <name type="synonym">Mytilus polymorpha</name>
    <dbReference type="NCBI Taxonomy" id="45954"/>
    <lineage>
        <taxon>Eukaryota</taxon>
        <taxon>Metazoa</taxon>
        <taxon>Spiralia</taxon>
        <taxon>Lophotrochozoa</taxon>
        <taxon>Mollusca</taxon>
        <taxon>Bivalvia</taxon>
        <taxon>Autobranchia</taxon>
        <taxon>Heteroconchia</taxon>
        <taxon>Euheterodonta</taxon>
        <taxon>Imparidentia</taxon>
        <taxon>Neoheterodontei</taxon>
        <taxon>Myida</taxon>
        <taxon>Dreissenoidea</taxon>
        <taxon>Dreissenidae</taxon>
        <taxon>Dreissena</taxon>
    </lineage>
</organism>
<dbReference type="Proteomes" id="UP000828390">
    <property type="component" value="Unassembled WGS sequence"/>
</dbReference>
<keyword evidence="2" id="KW-1133">Transmembrane helix</keyword>
<evidence type="ECO:0000313" key="4">
    <source>
        <dbReference type="Proteomes" id="UP000828390"/>
    </source>
</evidence>
<reference evidence="3" key="2">
    <citation type="submission" date="2020-11" db="EMBL/GenBank/DDBJ databases">
        <authorList>
            <person name="McCartney M.A."/>
            <person name="Auch B."/>
            <person name="Kono T."/>
            <person name="Mallez S."/>
            <person name="Becker A."/>
            <person name="Gohl D.M."/>
            <person name="Silverstein K.A.T."/>
            <person name="Koren S."/>
            <person name="Bechman K.B."/>
            <person name="Herman A."/>
            <person name="Abrahante J.E."/>
            <person name="Garbe J."/>
        </authorList>
    </citation>
    <scope>NUCLEOTIDE SEQUENCE</scope>
    <source>
        <strain evidence="3">Duluth1</strain>
        <tissue evidence="3">Whole animal</tissue>
    </source>
</reference>
<comment type="caution">
    <text evidence="3">The sequence shown here is derived from an EMBL/GenBank/DDBJ whole genome shotgun (WGS) entry which is preliminary data.</text>
</comment>
<gene>
    <name evidence="3" type="ORF">DPMN_143229</name>
</gene>
<evidence type="ECO:0000313" key="3">
    <source>
        <dbReference type="EMBL" id="KAH3814720.1"/>
    </source>
</evidence>
<sequence>MFLDAVKAELSPLVLNLRDIIFNSVYLLLISACLMIICQIAARVIFVYLRNSNHLKLTKLYQLPSVCSDMDGSPRYRGGNEDEKQSNVAESCESGVYDLTN</sequence>
<reference evidence="3" key="1">
    <citation type="journal article" date="2019" name="bioRxiv">
        <title>The Genome of the Zebra Mussel, Dreissena polymorpha: A Resource for Invasive Species Research.</title>
        <authorList>
            <person name="McCartney M.A."/>
            <person name="Auch B."/>
            <person name="Kono T."/>
            <person name="Mallez S."/>
            <person name="Zhang Y."/>
            <person name="Obille A."/>
            <person name="Becker A."/>
            <person name="Abrahante J.E."/>
            <person name="Garbe J."/>
            <person name="Badalamenti J.P."/>
            <person name="Herman A."/>
            <person name="Mangelson H."/>
            <person name="Liachko I."/>
            <person name="Sullivan S."/>
            <person name="Sone E.D."/>
            <person name="Koren S."/>
            <person name="Silverstein K.A.T."/>
            <person name="Beckman K.B."/>
            <person name="Gohl D.M."/>
        </authorList>
    </citation>
    <scope>NUCLEOTIDE SEQUENCE</scope>
    <source>
        <strain evidence="3">Duluth1</strain>
        <tissue evidence="3">Whole animal</tissue>
    </source>
</reference>
<proteinExistence type="predicted"/>
<name>A0A9D4GCT3_DREPO</name>
<feature type="transmembrane region" description="Helical" evidence="2">
    <location>
        <begin position="20"/>
        <end position="49"/>
    </location>
</feature>
<keyword evidence="2" id="KW-0472">Membrane</keyword>
<evidence type="ECO:0000256" key="1">
    <source>
        <dbReference type="SAM" id="MobiDB-lite"/>
    </source>
</evidence>
<dbReference type="PROSITE" id="PS51257">
    <property type="entry name" value="PROKAR_LIPOPROTEIN"/>
    <property type="match status" value="1"/>
</dbReference>
<feature type="compositionally biased region" description="Basic and acidic residues" evidence="1">
    <location>
        <begin position="72"/>
        <end position="85"/>
    </location>
</feature>
<evidence type="ECO:0000256" key="2">
    <source>
        <dbReference type="SAM" id="Phobius"/>
    </source>
</evidence>
<accession>A0A9D4GCT3</accession>